<sequence>MTPVELVMPSYNSFPSNDKSKIYTPDIIKSNICALEDASIVSELLSINPTSASAESLGDIQNNKTIFNKSKDKDNIPSIKPKRISRELKDLVGSSKEFLKDQLIGKRLASLKKLELPNYSFSDSSQDDGLGPDLNDQNFITVESLVTNTEAVKGEYKAAELPNKLLSAVALLKDSLSLESPKEPELRLKTLKTKEKNVIAPKSAILSNNTPKSVTKSANITVYSRSNKRTKSKNKNPVQVKSQTDSTLSNVNPQLSTPTNQSKSSKRSKHVNNQMTLSLPKDHTTFKEIVPDTKIKESKNSPVKSRNYSSTSKKTSKTSTAANIKKSKKESSAKPKNISSTSAPETPSITRSGRRVKSPGNWWELEDRLRNKTLEANKGSIKFIWGKVDVMVKQTDGKMAKMSALSKK</sequence>
<dbReference type="Proteomes" id="UP000245383">
    <property type="component" value="Unassembled WGS sequence"/>
</dbReference>
<comment type="caution">
    <text evidence="2">The sequence shown here is derived from an EMBL/GenBank/DDBJ whole genome shotgun (WGS) entry which is preliminary data.</text>
</comment>
<dbReference type="STRING" id="133385.A0A2T9YMM7"/>
<evidence type="ECO:0000313" key="3">
    <source>
        <dbReference type="Proteomes" id="UP000245383"/>
    </source>
</evidence>
<feature type="compositionally biased region" description="Basic and acidic residues" evidence="1">
    <location>
        <begin position="280"/>
        <end position="299"/>
    </location>
</feature>
<name>A0A2T9YMM7_9FUNG</name>
<proteinExistence type="predicted"/>
<accession>A0A2T9YMM7</accession>
<gene>
    <name evidence="2" type="ORF">BB561_003156</name>
</gene>
<feature type="region of interest" description="Disordered" evidence="1">
    <location>
        <begin position="202"/>
        <end position="357"/>
    </location>
</feature>
<evidence type="ECO:0000313" key="2">
    <source>
        <dbReference type="EMBL" id="PVU93577.1"/>
    </source>
</evidence>
<feature type="compositionally biased region" description="Polar residues" evidence="1">
    <location>
        <begin position="337"/>
        <end position="351"/>
    </location>
</feature>
<dbReference type="OrthoDB" id="118550at2759"/>
<feature type="compositionally biased region" description="Polar residues" evidence="1">
    <location>
        <begin position="237"/>
        <end position="263"/>
    </location>
</feature>
<dbReference type="AlphaFoldDB" id="A0A2T9YMM7"/>
<reference evidence="2 3" key="1">
    <citation type="journal article" date="2018" name="MBio">
        <title>Comparative Genomics Reveals the Core Gene Toolbox for the Fungus-Insect Symbiosis.</title>
        <authorList>
            <person name="Wang Y."/>
            <person name="Stata M."/>
            <person name="Wang W."/>
            <person name="Stajich J.E."/>
            <person name="White M.M."/>
            <person name="Moncalvo J.M."/>
        </authorList>
    </citation>
    <scope>NUCLEOTIDE SEQUENCE [LARGE SCALE GENOMIC DNA]</scope>
    <source>
        <strain evidence="2 3">SWE-8-4</strain>
    </source>
</reference>
<feature type="compositionally biased region" description="Polar residues" evidence="1">
    <location>
        <begin position="205"/>
        <end position="223"/>
    </location>
</feature>
<feature type="compositionally biased region" description="Low complexity" evidence="1">
    <location>
        <begin position="304"/>
        <end position="324"/>
    </location>
</feature>
<evidence type="ECO:0000256" key="1">
    <source>
        <dbReference type="SAM" id="MobiDB-lite"/>
    </source>
</evidence>
<dbReference type="EMBL" id="MBFR01000123">
    <property type="protein sequence ID" value="PVU93577.1"/>
    <property type="molecule type" value="Genomic_DNA"/>
</dbReference>
<organism evidence="2 3">
    <name type="scientific">Smittium simulii</name>
    <dbReference type="NCBI Taxonomy" id="133385"/>
    <lineage>
        <taxon>Eukaryota</taxon>
        <taxon>Fungi</taxon>
        <taxon>Fungi incertae sedis</taxon>
        <taxon>Zoopagomycota</taxon>
        <taxon>Kickxellomycotina</taxon>
        <taxon>Harpellomycetes</taxon>
        <taxon>Harpellales</taxon>
        <taxon>Legeriomycetaceae</taxon>
        <taxon>Smittium</taxon>
    </lineage>
</organism>
<protein>
    <submittedName>
        <fullName evidence="2">Uncharacterized protein</fullName>
    </submittedName>
</protein>
<keyword evidence="3" id="KW-1185">Reference proteome</keyword>